<dbReference type="Pfam" id="PF18807">
    <property type="entry name" value="TTc_toxin_rep"/>
    <property type="match status" value="1"/>
</dbReference>
<reference evidence="1 2" key="1">
    <citation type="journal article" date="2013" name="Genome Announc.">
        <title>Genome Sequence of Naphthalene-Degrading Soil Bacterium Pseudomonas putida CSV86.</title>
        <authorList>
            <person name="Phale P.S."/>
            <person name="Paliwal V."/>
            <person name="Raju S.C."/>
            <person name="Modak A."/>
            <person name="Purohit H.J."/>
        </authorList>
    </citation>
    <scope>NUCLEOTIDE SEQUENCE [LARGE SCALE GENOMIC DNA]</scope>
    <source>
        <strain evidence="1 2">CSV86</strain>
    </source>
</reference>
<organism evidence="1 2">
    <name type="scientific">Pseudomonas bharatica CSV86</name>
    <dbReference type="NCBI Taxonomy" id="1005395"/>
    <lineage>
        <taxon>Bacteria</taxon>
        <taxon>Pseudomonadati</taxon>
        <taxon>Pseudomonadota</taxon>
        <taxon>Gammaproteobacteria</taxon>
        <taxon>Pseudomonadales</taxon>
        <taxon>Pseudomonadaceae</taxon>
        <taxon>Pseudomonas</taxon>
        <taxon>Pseudomonas bharatica</taxon>
    </lineage>
</organism>
<sequence>MGNPAAALHRHTPKLKAFDSRGLIVREIAIHRHPDNLEATTTRITRHRYGLGGFLAYSADPRLYEVGRANFTYAADLSGRALYTRSADAGSAICLNDSAGRQCLGWSNVRITDNGDDEHAQVVTRAWQYEDTSLPGRPLAISEQGTDEPPQVVERFVYAAPIPANKALNLAGQCVRHYDPAGLSTVASVGLSGVPLLVGRRLLDAAADPDTLPDWQDDEWHGRLEVESDRFSTLITLDAMGSVLTTTDAAGNSQRTAYDVSGLVKRCWLTGRDAGERIVLDSQVHSAAGQILQEVHGNGVQVSYGYEEQTQRLSRIRVARPTGHAAGAGVLLDLEQEYDPAGNLLQVTNHAEQDGYWRNQRVAARTTCAYDSLYQLVGASGREMANASRQPAVPVVDDATYTNYSRSYRYDAGGNLLCIRHSSPLAGNNYTLEHTLSERSCRGVPNALASDPAQVEALFTPGGQQRLLQPGQALSWTARGNCARHGLAMARIMKVIATTPTASVSSR</sequence>
<accession>A0A7K4EAZ5</accession>
<name>A0A7K4EAZ5_9PSED</name>
<dbReference type="EMBL" id="AMWJ02000001">
    <property type="protein sequence ID" value="NNJ14814.1"/>
    <property type="molecule type" value="Genomic_DNA"/>
</dbReference>
<evidence type="ECO:0000313" key="2">
    <source>
        <dbReference type="Proteomes" id="UP000010448"/>
    </source>
</evidence>
<dbReference type="Proteomes" id="UP000010448">
    <property type="component" value="Unassembled WGS sequence"/>
</dbReference>
<keyword evidence="2" id="KW-1185">Reference proteome</keyword>
<evidence type="ECO:0000313" key="1">
    <source>
        <dbReference type="EMBL" id="NNJ14814.1"/>
    </source>
</evidence>
<dbReference type="Gene3D" id="2.180.10.10">
    <property type="entry name" value="RHS repeat-associated core"/>
    <property type="match status" value="1"/>
</dbReference>
<dbReference type="RefSeq" id="WP_170394452.1">
    <property type="nucleotide sequence ID" value="NZ_AMWJ02000001.1"/>
</dbReference>
<gene>
    <name evidence="1" type="ORF">CSV86_005925</name>
</gene>
<proteinExistence type="predicted"/>
<dbReference type="InterPro" id="IPR041508">
    <property type="entry name" value="TcC-like_repeat"/>
</dbReference>
<dbReference type="AlphaFoldDB" id="A0A7K4EAZ5"/>
<comment type="caution">
    <text evidence="1">The sequence shown here is derived from an EMBL/GenBank/DDBJ whole genome shotgun (WGS) entry which is preliminary data.</text>
</comment>
<protein>
    <submittedName>
        <fullName evidence="1">RHS repeat protein</fullName>
    </submittedName>
</protein>